<evidence type="ECO:0000259" key="1">
    <source>
        <dbReference type="Pfam" id="PF14280"/>
    </source>
</evidence>
<evidence type="ECO:0000313" key="2">
    <source>
        <dbReference type="EMBL" id="NHT76890.1"/>
    </source>
</evidence>
<comment type="caution">
    <text evidence="2">The sequence shown here is derived from an EMBL/GenBank/DDBJ whole genome shotgun (WGS) entry which is preliminary data.</text>
</comment>
<organism evidence="2 3">
    <name type="scientific">Ferranicluibacter rubi</name>
    <dbReference type="NCBI Taxonomy" id="2715133"/>
    <lineage>
        <taxon>Bacteria</taxon>
        <taxon>Pseudomonadati</taxon>
        <taxon>Pseudomonadota</taxon>
        <taxon>Alphaproteobacteria</taxon>
        <taxon>Hyphomicrobiales</taxon>
        <taxon>Rhizobiaceae</taxon>
        <taxon>Ferranicluibacter</taxon>
    </lineage>
</organism>
<dbReference type="AlphaFoldDB" id="A0AA43ZH15"/>
<dbReference type="EMBL" id="JAANCM010000006">
    <property type="protein sequence ID" value="NHT76890.1"/>
    <property type="molecule type" value="Genomic_DNA"/>
</dbReference>
<proteinExistence type="predicted"/>
<keyword evidence="3" id="KW-1185">Reference proteome</keyword>
<feature type="domain" description="DUF4365" evidence="1">
    <location>
        <begin position="24"/>
        <end position="148"/>
    </location>
</feature>
<protein>
    <submittedName>
        <fullName evidence="2">DUF4365 domain-containing protein</fullName>
    </submittedName>
</protein>
<reference evidence="2" key="1">
    <citation type="submission" date="2020-03" db="EMBL/GenBank/DDBJ databases">
        <title>Ferranicluibacter endophyticum gen. nov., sp. nov., a new genus isolated from Rubus ulmifolius Schott. stem.</title>
        <authorList>
            <person name="Roca-Couso R."/>
            <person name="Flores-Felix J.D."/>
            <person name="Igual J.M."/>
            <person name="Rivas R."/>
        </authorList>
    </citation>
    <scope>NUCLEOTIDE SEQUENCE</scope>
    <source>
        <strain evidence="2">CRRU44</strain>
    </source>
</reference>
<dbReference type="InterPro" id="IPR025375">
    <property type="entry name" value="DUF4365"/>
</dbReference>
<dbReference type="RefSeq" id="WP_167129799.1">
    <property type="nucleotide sequence ID" value="NZ_JAANCM010000006.1"/>
</dbReference>
<dbReference type="Proteomes" id="UP001155840">
    <property type="component" value="Unassembled WGS sequence"/>
</dbReference>
<name>A0AA43ZH15_9HYPH</name>
<sequence length="397" mass="44213">MAKKGAIDEDEALPALGPNATQGQLGEALVEATMLQLGQLYDRRAGLDFGVDGVIELTTGDTEKRATGRQVGVQVKRGLSNIVETRYGFTHYCTEAHAYYWLRHSLPIIVVHSDPTTGRLRWRDVSSDTLRRTPKGYAIDLPPESELRTSLDAIRALADGKSVAPPAERTFLLPYSIQEGVRVNDADLGLAALEFSRAVLRGEKGRVVIDVEEEPDLVASIDAIRDRANPSFDDRRDALIREDILARYRKRAAQLQRALQLLLTEKQIIEFYGYRDRLLAEAIRWLTHPNPQHREPGDVALQAWPTYSVERPVITFDVPVTAMEALYAKNDANRVYIRMGEVGGTMIGDLDPDVVARRFLPVLALRLIGHAEASEIPANMAFEHIGIPPSMWLMGMA</sequence>
<accession>A0AA43ZH15</accession>
<dbReference type="Pfam" id="PF14280">
    <property type="entry name" value="DUF4365"/>
    <property type="match status" value="1"/>
</dbReference>
<evidence type="ECO:0000313" key="3">
    <source>
        <dbReference type="Proteomes" id="UP001155840"/>
    </source>
</evidence>
<gene>
    <name evidence="2" type="ORF">G8E10_14205</name>
</gene>